<gene>
    <name evidence="2" type="ORF">S01H4_32912</name>
</gene>
<name>X1B3Y6_9ZZZZ</name>
<dbReference type="InterPro" id="IPR025272">
    <property type="entry name" value="SocA_Panacea"/>
</dbReference>
<evidence type="ECO:0000313" key="2">
    <source>
        <dbReference type="EMBL" id="GAG75997.1"/>
    </source>
</evidence>
<evidence type="ECO:0000259" key="1">
    <source>
        <dbReference type="Pfam" id="PF13274"/>
    </source>
</evidence>
<reference evidence="2" key="1">
    <citation type="journal article" date="2014" name="Front. Microbiol.">
        <title>High frequency of phylogenetically diverse reductive dehalogenase-homologous genes in deep subseafloor sedimentary metagenomes.</title>
        <authorList>
            <person name="Kawai M."/>
            <person name="Futagami T."/>
            <person name="Toyoda A."/>
            <person name="Takaki Y."/>
            <person name="Nishi S."/>
            <person name="Hori S."/>
            <person name="Arai W."/>
            <person name="Tsubouchi T."/>
            <person name="Morono Y."/>
            <person name="Uchiyama I."/>
            <person name="Ito T."/>
            <person name="Fujiyama A."/>
            <person name="Inagaki F."/>
            <person name="Takami H."/>
        </authorList>
    </citation>
    <scope>NUCLEOTIDE SEQUENCE</scope>
    <source>
        <strain evidence="2">Expedition CK06-06</strain>
    </source>
</reference>
<protein>
    <recommendedName>
        <fullName evidence="1">Antitoxin SocA-like Panacea domain-containing protein</fullName>
    </recommendedName>
</protein>
<accession>X1B3Y6</accession>
<comment type="caution">
    <text evidence="2">The sequence shown here is derived from an EMBL/GenBank/DDBJ whole genome shotgun (WGS) entry which is preliminary data.</text>
</comment>
<proteinExistence type="predicted"/>
<sequence length="196" mass="22742">ALPPSKKSIIIERLKNDIKRECIVDNVIEEYLAPDKIDEWNGFVPFVIDKVNNLILYFCKEGCWKTKINKLLFYAEFKHFKEYTKGITGARYKRLPLGPVPELYETILGKLVDEGMLEMTELFFESGTSGLEYKTIEDPNLTIFSDTELEVVAKVKNHFKNYGAKELSDFSHEEKGYKETSPGQYINYNYAKDLKI</sequence>
<dbReference type="Pfam" id="PF13274">
    <property type="entry name" value="SocA_Panacea"/>
    <property type="match status" value="1"/>
</dbReference>
<dbReference type="AlphaFoldDB" id="X1B3Y6"/>
<dbReference type="EMBL" id="BART01017263">
    <property type="protein sequence ID" value="GAG75997.1"/>
    <property type="molecule type" value="Genomic_DNA"/>
</dbReference>
<organism evidence="2">
    <name type="scientific">marine sediment metagenome</name>
    <dbReference type="NCBI Taxonomy" id="412755"/>
    <lineage>
        <taxon>unclassified sequences</taxon>
        <taxon>metagenomes</taxon>
        <taxon>ecological metagenomes</taxon>
    </lineage>
</organism>
<feature type="non-terminal residue" evidence="2">
    <location>
        <position position="1"/>
    </location>
</feature>
<feature type="domain" description="Antitoxin SocA-like Panacea" evidence="1">
    <location>
        <begin position="68"/>
        <end position="175"/>
    </location>
</feature>